<evidence type="ECO:0000313" key="1">
    <source>
        <dbReference type="EMBL" id="KFD56226.1"/>
    </source>
</evidence>
<organism evidence="1 3">
    <name type="scientific">Trichuris suis</name>
    <name type="common">pig whipworm</name>
    <dbReference type="NCBI Taxonomy" id="68888"/>
    <lineage>
        <taxon>Eukaryota</taxon>
        <taxon>Metazoa</taxon>
        <taxon>Ecdysozoa</taxon>
        <taxon>Nematoda</taxon>
        <taxon>Enoplea</taxon>
        <taxon>Dorylaimia</taxon>
        <taxon>Trichinellida</taxon>
        <taxon>Trichuridae</taxon>
        <taxon>Trichuris</taxon>
    </lineage>
</organism>
<gene>
    <name evidence="1" type="ORF">M513_03004</name>
    <name evidence="2" type="ORF">M514_03004</name>
</gene>
<evidence type="ECO:0000313" key="2">
    <source>
        <dbReference type="EMBL" id="KFD69113.1"/>
    </source>
</evidence>
<dbReference type="Proteomes" id="UP000030758">
    <property type="component" value="Unassembled WGS sequence"/>
</dbReference>
<accession>A0A085MG80</accession>
<dbReference type="AlphaFoldDB" id="A0A085MG80"/>
<keyword evidence="3" id="KW-1185">Reference proteome</keyword>
<evidence type="ECO:0000313" key="3">
    <source>
        <dbReference type="Proteomes" id="UP000030764"/>
    </source>
</evidence>
<name>A0A085MG80_9BILA</name>
<reference evidence="1 3" key="1">
    <citation type="journal article" date="2014" name="Nat. Genet.">
        <title>Genome and transcriptome of the porcine whipworm Trichuris suis.</title>
        <authorList>
            <person name="Jex A.R."/>
            <person name="Nejsum P."/>
            <person name="Schwarz E.M."/>
            <person name="Hu L."/>
            <person name="Young N.D."/>
            <person name="Hall R.S."/>
            <person name="Korhonen P.K."/>
            <person name="Liao S."/>
            <person name="Thamsborg S."/>
            <person name="Xia J."/>
            <person name="Xu P."/>
            <person name="Wang S."/>
            <person name="Scheerlinck J.P."/>
            <person name="Hofmann A."/>
            <person name="Sternberg P.W."/>
            <person name="Wang J."/>
            <person name="Gasser R.B."/>
        </authorList>
    </citation>
    <scope>NUCLEOTIDE SEQUENCE [LARGE SCALE GENOMIC DNA]</scope>
    <source>
        <strain evidence="2">DCEP-RM93F</strain>
        <strain evidence="1">DCEP-RM93M</strain>
    </source>
</reference>
<sequence length="83" mass="9445">MASLLIHQRLPLRVASGMLIIENQSAELPPSTSMERKLFSFRKGISLTPNGTFSRFGYIESNRYIWAKDPLHMCKMENANSKS</sequence>
<dbReference type="EMBL" id="KL367498">
    <property type="protein sequence ID" value="KFD69113.1"/>
    <property type="molecule type" value="Genomic_DNA"/>
</dbReference>
<dbReference type="EMBL" id="KL363195">
    <property type="protein sequence ID" value="KFD56226.1"/>
    <property type="molecule type" value="Genomic_DNA"/>
</dbReference>
<proteinExistence type="predicted"/>
<dbReference type="Proteomes" id="UP000030764">
    <property type="component" value="Unassembled WGS sequence"/>
</dbReference>
<protein>
    <submittedName>
        <fullName evidence="1">Uncharacterized protein</fullName>
    </submittedName>
</protein>